<dbReference type="EMBL" id="MN033504">
    <property type="protein sequence ID" value="QDH87609.1"/>
    <property type="molecule type" value="Genomic_RNA"/>
</dbReference>
<proteinExistence type="predicted"/>
<feature type="compositionally biased region" description="Polar residues" evidence="1">
    <location>
        <begin position="1"/>
        <end position="15"/>
    </location>
</feature>
<sequence length="120" mass="12459">MSFSDPQSVTVSGSAISLPRTGSGESSGIFTSADGLYQMTVSHAYGRRNRRSIKLTGSKVSADPLVPSQNTRSSMSVTLVADVPVNGYTVTEEKAIVDALVAYLTASTGARVTQLLGGES</sequence>
<reference evidence="2" key="1">
    <citation type="submission" date="2019-05" db="EMBL/GenBank/DDBJ databases">
        <title>Metatranscriptomic reconstruction reveals RNA viruses with the potential to shape carbon cycling in soil.</title>
        <authorList>
            <person name="Starr E.P."/>
            <person name="Nuccio E."/>
            <person name="Pett-Ridge J."/>
            <person name="Banfield J.F."/>
            <person name="Firestone M.K."/>
        </authorList>
    </citation>
    <scope>NUCLEOTIDE SEQUENCE</scope>
    <source>
        <strain evidence="2">H4_Bulk_46_scaffold_423_e_1266</strain>
    </source>
</reference>
<protein>
    <submittedName>
        <fullName evidence="2">Uncharacterized protein</fullName>
    </submittedName>
</protein>
<gene>
    <name evidence="2" type="ORF">H4Bulk46423e1266_000002</name>
</gene>
<evidence type="ECO:0000313" key="2">
    <source>
        <dbReference type="EMBL" id="QDH87609.1"/>
    </source>
</evidence>
<name>A0A514D205_9VIRU</name>
<evidence type="ECO:0000256" key="1">
    <source>
        <dbReference type="SAM" id="MobiDB-lite"/>
    </source>
</evidence>
<organism evidence="2">
    <name type="scientific">Leviviridae sp</name>
    <dbReference type="NCBI Taxonomy" id="2027243"/>
    <lineage>
        <taxon>Viruses</taxon>
        <taxon>Riboviria</taxon>
        <taxon>Orthornavirae</taxon>
        <taxon>Lenarviricota</taxon>
        <taxon>Leviviricetes</taxon>
        <taxon>Norzivirales</taxon>
        <taxon>Fiersviridae</taxon>
    </lineage>
</organism>
<accession>A0A514D205</accession>
<feature type="region of interest" description="Disordered" evidence="1">
    <location>
        <begin position="1"/>
        <end position="30"/>
    </location>
</feature>